<dbReference type="FunFam" id="3.40.50.1820:FF:000024">
    <property type="entry name" value="acyl-coenzyme A thioesterase 4"/>
    <property type="match status" value="1"/>
</dbReference>
<evidence type="ECO:0000313" key="5">
    <source>
        <dbReference type="RefSeq" id="XP_033807314.1"/>
    </source>
</evidence>
<evidence type="ECO:0000259" key="2">
    <source>
        <dbReference type="Pfam" id="PF04775"/>
    </source>
</evidence>
<dbReference type="PANTHER" id="PTHR10824:SF39">
    <property type="entry name" value="DYNEIN AXONEMAL LIGHT CHAIN 1"/>
    <property type="match status" value="1"/>
</dbReference>
<name>A0A6P8RPJ5_GEOSA</name>
<organism evidence="4 5">
    <name type="scientific">Geotrypetes seraphini</name>
    <name type="common">Gaboon caecilian</name>
    <name type="synonym">Caecilia seraphini</name>
    <dbReference type="NCBI Taxonomy" id="260995"/>
    <lineage>
        <taxon>Eukaryota</taxon>
        <taxon>Metazoa</taxon>
        <taxon>Chordata</taxon>
        <taxon>Craniata</taxon>
        <taxon>Vertebrata</taxon>
        <taxon>Euteleostomi</taxon>
        <taxon>Amphibia</taxon>
        <taxon>Gymnophiona</taxon>
        <taxon>Geotrypetes</taxon>
    </lineage>
</organism>
<dbReference type="GO" id="GO:0006631">
    <property type="term" value="P:fatty acid metabolic process"/>
    <property type="evidence" value="ECO:0007669"/>
    <property type="project" value="TreeGrafter"/>
</dbReference>
<evidence type="ECO:0000259" key="3">
    <source>
        <dbReference type="Pfam" id="PF08840"/>
    </source>
</evidence>
<dbReference type="KEGG" id="gsh:117363534"/>
<dbReference type="PIRSF" id="PIRSF016521">
    <property type="entry name" value="Acyl-CoA_hydro"/>
    <property type="match status" value="1"/>
</dbReference>
<gene>
    <name evidence="5" type="primary">LOC117363534</name>
</gene>
<evidence type="ECO:0000313" key="4">
    <source>
        <dbReference type="Proteomes" id="UP000515159"/>
    </source>
</evidence>
<feature type="domain" description="Acyl-CoA thioester hydrolase/bile acid-CoA amino acid N-acetyltransferase" evidence="2">
    <location>
        <begin position="46"/>
        <end position="179"/>
    </location>
</feature>
<dbReference type="Gene3D" id="2.60.40.2240">
    <property type="entry name" value="Acyl-CoA thioester hydrolase/BAAT N-terminal domain"/>
    <property type="match status" value="1"/>
</dbReference>
<dbReference type="RefSeq" id="XP_033807314.1">
    <property type="nucleotide sequence ID" value="XM_033951423.1"/>
</dbReference>
<dbReference type="GO" id="GO:0006637">
    <property type="term" value="P:acyl-CoA metabolic process"/>
    <property type="evidence" value="ECO:0007669"/>
    <property type="project" value="InterPro"/>
</dbReference>
<dbReference type="InterPro" id="IPR016662">
    <property type="entry name" value="Acyl-CoA_thioEstase_long-chain"/>
</dbReference>
<dbReference type="InParanoid" id="A0A6P8RPJ5"/>
<protein>
    <submittedName>
        <fullName evidence="5">Acyl-coenzyme A thioesterase 5-like</fullName>
    </submittedName>
</protein>
<dbReference type="AlphaFoldDB" id="A0A6P8RPJ5"/>
<dbReference type="Proteomes" id="UP000515159">
    <property type="component" value="Chromosome 7"/>
</dbReference>
<sequence length="449" mass="48609">MAALPAAAARGLALALRARSPGLAVVRRRSSSGPVLTVSPQPSLADERLSVAVRGLEPGQRVTLRAQVVGQEGCLFNSCAHYRADEGGCLELARDPSVGGDYRGVEPMGLFWALAPAGMEKPHQRLEESVAADGPMIVEMLVHEGFSQPKSSVHGPVLTRLKVERQFAGRGVRKIRLREGVVRGSLFIPPGDGPFPGVIDMFGDEGGLQEVRSSLLANRGFAALALPYFGFEDLPVTMKDFQLEYFERASRFLQHHPKVKGPGVGVIGSGKGADLALSMITFLPEVVAAVSISGCCSNTAADLHYGELTLPGLRYDMSQVIVSEANVFDIFEALDDPLDPANEYSIIPIEKAEGHILFVVGEDDRIWKSSLYAQIAIKRLQQHGKKNYELLSYPGAGHRIDPPYSAFCLSALDRVLGVPILSGGKIQPHGHAQVHSWQKIQEFLNTHLR</sequence>
<dbReference type="GO" id="GO:0047617">
    <property type="term" value="F:fatty acyl-CoA hydrolase activity"/>
    <property type="evidence" value="ECO:0007669"/>
    <property type="project" value="TreeGrafter"/>
</dbReference>
<evidence type="ECO:0000256" key="1">
    <source>
        <dbReference type="ARBA" id="ARBA00006538"/>
    </source>
</evidence>
<dbReference type="OrthoDB" id="6347013at2759"/>
<dbReference type="SUPFAM" id="SSF53474">
    <property type="entry name" value="alpha/beta-Hydrolases"/>
    <property type="match status" value="1"/>
</dbReference>
<dbReference type="Pfam" id="PF04775">
    <property type="entry name" value="Bile_Hydr_Trans"/>
    <property type="match status" value="1"/>
</dbReference>
<reference evidence="5" key="1">
    <citation type="submission" date="2025-08" db="UniProtKB">
        <authorList>
            <consortium name="RefSeq"/>
        </authorList>
    </citation>
    <scope>IDENTIFICATION</scope>
</reference>
<dbReference type="Pfam" id="PF08840">
    <property type="entry name" value="BAAT_C"/>
    <property type="match status" value="1"/>
</dbReference>
<dbReference type="GeneID" id="117363534"/>
<feature type="domain" description="BAAT/Acyl-CoA thioester hydrolase C-terminal" evidence="3">
    <location>
        <begin position="242"/>
        <end position="448"/>
    </location>
</feature>
<dbReference type="InterPro" id="IPR006862">
    <property type="entry name" value="Thio_Ohase/aa_AcTrfase"/>
</dbReference>
<dbReference type="InterPro" id="IPR014940">
    <property type="entry name" value="BAAT_C"/>
</dbReference>
<dbReference type="Gene3D" id="3.40.50.1820">
    <property type="entry name" value="alpha/beta hydrolase"/>
    <property type="match status" value="1"/>
</dbReference>
<proteinExistence type="inferred from homology"/>
<dbReference type="InterPro" id="IPR042490">
    <property type="entry name" value="Thio_Ohase/BAAT_N"/>
</dbReference>
<dbReference type="InterPro" id="IPR029058">
    <property type="entry name" value="AB_hydrolase_fold"/>
</dbReference>
<comment type="similarity">
    <text evidence="1">Belongs to the C/M/P thioester hydrolase family.</text>
</comment>
<dbReference type="PANTHER" id="PTHR10824">
    <property type="entry name" value="ACYL-COENZYME A THIOESTERASE-RELATED"/>
    <property type="match status" value="1"/>
</dbReference>
<keyword evidence="4" id="KW-1185">Reference proteome</keyword>
<accession>A0A6P8RPJ5</accession>